<proteinExistence type="predicted"/>
<name>A0A2P2Q1K1_RHIMU</name>
<sequence length="30" mass="3525">MHFSGFVRHTVEKNNCFPCFKIPGRSKNRS</sequence>
<reference evidence="1" key="1">
    <citation type="submission" date="2018-02" db="EMBL/GenBank/DDBJ databases">
        <title>Rhizophora mucronata_Transcriptome.</title>
        <authorList>
            <person name="Meera S.P."/>
            <person name="Sreeshan A."/>
            <person name="Augustine A."/>
        </authorList>
    </citation>
    <scope>NUCLEOTIDE SEQUENCE</scope>
    <source>
        <tissue evidence="1">Leaf</tissue>
    </source>
</reference>
<protein>
    <submittedName>
        <fullName evidence="1">Uncharacterized protein</fullName>
    </submittedName>
</protein>
<evidence type="ECO:0000313" key="1">
    <source>
        <dbReference type="EMBL" id="MBX60858.1"/>
    </source>
</evidence>
<dbReference type="EMBL" id="GGEC01080374">
    <property type="protein sequence ID" value="MBX60858.1"/>
    <property type="molecule type" value="Transcribed_RNA"/>
</dbReference>
<dbReference type="AlphaFoldDB" id="A0A2P2Q1K1"/>
<accession>A0A2P2Q1K1</accession>
<organism evidence="1">
    <name type="scientific">Rhizophora mucronata</name>
    <name type="common">Asiatic mangrove</name>
    <dbReference type="NCBI Taxonomy" id="61149"/>
    <lineage>
        <taxon>Eukaryota</taxon>
        <taxon>Viridiplantae</taxon>
        <taxon>Streptophyta</taxon>
        <taxon>Embryophyta</taxon>
        <taxon>Tracheophyta</taxon>
        <taxon>Spermatophyta</taxon>
        <taxon>Magnoliopsida</taxon>
        <taxon>eudicotyledons</taxon>
        <taxon>Gunneridae</taxon>
        <taxon>Pentapetalae</taxon>
        <taxon>rosids</taxon>
        <taxon>fabids</taxon>
        <taxon>Malpighiales</taxon>
        <taxon>Rhizophoraceae</taxon>
        <taxon>Rhizophora</taxon>
    </lineage>
</organism>